<organism evidence="10">
    <name type="scientific">Corethrella appendiculata</name>
    <dbReference type="NCBI Taxonomy" id="1370023"/>
    <lineage>
        <taxon>Eukaryota</taxon>
        <taxon>Metazoa</taxon>
        <taxon>Ecdysozoa</taxon>
        <taxon>Arthropoda</taxon>
        <taxon>Hexapoda</taxon>
        <taxon>Insecta</taxon>
        <taxon>Pterygota</taxon>
        <taxon>Neoptera</taxon>
        <taxon>Endopterygota</taxon>
        <taxon>Diptera</taxon>
        <taxon>Nematocera</taxon>
        <taxon>Culicoidea</taxon>
        <taxon>Chaoboridae</taxon>
        <taxon>Corethrella</taxon>
    </lineage>
</organism>
<feature type="region of interest" description="Disordered" evidence="8">
    <location>
        <begin position="167"/>
        <end position="206"/>
    </location>
</feature>
<evidence type="ECO:0000256" key="8">
    <source>
        <dbReference type="SAM" id="MobiDB-lite"/>
    </source>
</evidence>
<dbReference type="InterPro" id="IPR012315">
    <property type="entry name" value="KASH"/>
</dbReference>
<dbReference type="AlphaFoldDB" id="U5EEL9"/>
<dbReference type="GO" id="GO:0048471">
    <property type="term" value="C:perinuclear region of cytoplasm"/>
    <property type="evidence" value="ECO:0007669"/>
    <property type="project" value="TreeGrafter"/>
</dbReference>
<feature type="region of interest" description="Disordered" evidence="8">
    <location>
        <begin position="25"/>
        <end position="46"/>
    </location>
</feature>
<feature type="region of interest" description="Disordered" evidence="8">
    <location>
        <begin position="832"/>
        <end position="856"/>
    </location>
</feature>
<comment type="similarity">
    <text evidence="2">Belongs to the nesprin family.</text>
</comment>
<evidence type="ECO:0000256" key="6">
    <source>
        <dbReference type="ARBA" id="ARBA00023242"/>
    </source>
</evidence>
<dbReference type="Pfam" id="PF10541">
    <property type="entry name" value="KASH"/>
    <property type="match status" value="1"/>
</dbReference>
<dbReference type="SMART" id="SM01249">
    <property type="entry name" value="KASH"/>
    <property type="match status" value="1"/>
</dbReference>
<keyword evidence="6" id="KW-0539">Nucleus</keyword>
<feature type="topological domain" description="Cytoplasmic" evidence="7">
    <location>
        <begin position="1"/>
        <end position="1003"/>
    </location>
</feature>
<keyword evidence="4" id="KW-1133">Transmembrane helix</keyword>
<feature type="compositionally biased region" description="Low complexity" evidence="8">
    <location>
        <begin position="832"/>
        <end position="842"/>
    </location>
</feature>
<feature type="non-terminal residue" evidence="10">
    <location>
        <position position="1"/>
    </location>
</feature>
<comment type="subcellular location">
    <subcellularLocation>
        <location evidence="1">Nucleus membrane</location>
    </subcellularLocation>
</comment>
<evidence type="ECO:0000259" key="9">
    <source>
        <dbReference type="PROSITE" id="PS51049"/>
    </source>
</evidence>
<evidence type="ECO:0000256" key="1">
    <source>
        <dbReference type="ARBA" id="ARBA00004126"/>
    </source>
</evidence>
<evidence type="ECO:0000256" key="4">
    <source>
        <dbReference type="ARBA" id="ARBA00022989"/>
    </source>
</evidence>
<dbReference type="GO" id="GO:0031965">
    <property type="term" value="C:nuclear membrane"/>
    <property type="evidence" value="ECO:0007669"/>
    <property type="project" value="UniProtKB-SubCell"/>
</dbReference>
<dbReference type="PROSITE" id="PS51049">
    <property type="entry name" value="KASH"/>
    <property type="match status" value="1"/>
</dbReference>
<keyword evidence="3 7" id="KW-0812">Transmembrane</keyword>
<evidence type="ECO:0000256" key="7">
    <source>
        <dbReference type="PROSITE-ProRule" id="PRU00385"/>
    </source>
</evidence>
<dbReference type="GO" id="GO:0006997">
    <property type="term" value="P:nucleus organization"/>
    <property type="evidence" value="ECO:0007669"/>
    <property type="project" value="TreeGrafter"/>
</dbReference>
<feature type="topological domain" description="Perinuclear space" evidence="7">
    <location>
        <begin position="1025"/>
        <end position="1050"/>
    </location>
</feature>
<name>U5EEL9_9DIPT</name>
<feature type="domain" description="KASH" evidence="9">
    <location>
        <begin position="995"/>
        <end position="1050"/>
    </location>
</feature>
<evidence type="ECO:0000256" key="3">
    <source>
        <dbReference type="ARBA" id="ARBA00022692"/>
    </source>
</evidence>
<dbReference type="PANTHER" id="PTHR21524">
    <property type="entry name" value="SPECTRIN REPEAT CONTAINING NUCLEAR ENVELOPE PROTEIN 2"/>
    <property type="match status" value="1"/>
</dbReference>
<dbReference type="GO" id="GO:0007010">
    <property type="term" value="P:cytoskeleton organization"/>
    <property type="evidence" value="ECO:0007669"/>
    <property type="project" value="TreeGrafter"/>
</dbReference>
<evidence type="ECO:0000256" key="2">
    <source>
        <dbReference type="ARBA" id="ARBA00008619"/>
    </source>
</evidence>
<dbReference type="EMBL" id="GANO01004270">
    <property type="protein sequence ID" value="JAB55601.1"/>
    <property type="molecule type" value="mRNA"/>
</dbReference>
<dbReference type="GO" id="GO:0007097">
    <property type="term" value="P:nuclear migration"/>
    <property type="evidence" value="ECO:0007669"/>
    <property type="project" value="TreeGrafter"/>
</dbReference>
<feature type="compositionally biased region" description="Basic residues" evidence="8">
    <location>
        <begin position="179"/>
        <end position="191"/>
    </location>
</feature>
<evidence type="ECO:0000313" key="10">
    <source>
        <dbReference type="EMBL" id="JAB55601.1"/>
    </source>
</evidence>
<feature type="compositionally biased region" description="Low complexity" evidence="8">
    <location>
        <begin position="952"/>
        <end position="979"/>
    </location>
</feature>
<feature type="region of interest" description="Disordered" evidence="8">
    <location>
        <begin position="385"/>
        <end position="416"/>
    </location>
</feature>
<sequence>EEWLEKQPLDATNIDLNQISIPTTDCEASGEYTDSDSVTRETDSSEGLANSVATCLQGDQTSQEILSDIIVYPTEGLKISSDEVDSKNSSAICPATVKRRIMKNNSDRPWSVSCISQLNKSAVEIETYGGSGGDNGGKNSPILSNFSISESALHTMSSVRSIKNLQQQSVNKKVESKNSLKRRKVKSRKKSRVSESGSDGQPREIQLNGKKLLKSESFSGNLRISDEINLTLPASPQLLTVKKSNRSLNRMTSLQTNTFHFNGNMKNYHDSEEETPVSKPKFKIGSQVTTHGNRYGSVNLGSLAALSNYNFDNSEKTEYDLISGGTGTEEMSSFSEQAWDNYQEKYMSEPYSEDRDTDAARRLLDFGDDYRNFIDSQSDCCSSLSAANVDSLSPPRLRRAEMMNKSDSNQSSLNRRKKGLQALENRLEEIKLDSLKTPLNKMTIKESSPSSAEKLSRKQHQLQHDNTNEHHSSSTSIRRRSLRSIDKHNTFLRSLSNDTSSSSNNEFDEDMEAEVKKLLVQSKLRLANTEALKSKHHLLKPEDYTEIIQTCRENVRCLETVLRCQPGTVLTAARCQEIRDTIISWEKLLSWSERRLITRKFQDEISKLGNLLEKLGTKVFTFTSEISIQMAIDHLKTDRKLLQNQRSHMLTLNATVHSWISNHEMHKAELLEMDIDTKIQYLEMQNNLNRKCLDNKCGNCTECLQDLQEDSQIHEELKDGICNLYATWDESEIRIRNRIENLTTSLLTWKQIENGLIDFRETLDRDRGKLTDIEGALRNGSNQQNDDLVNNVKEVVKLLSEKVKPNVEQQQQQQQLQEQENIPLQINNVKMSSNGSLSDSGISDGGGMSDGSLSEREKRLSALKRLVKQLEISLAPGSEAMKTITKRLELAELDLRSLQHTCRKIIIQSSTASEADSESAIINSNSKSNSNSNKLKNKKLSHLSKRDQKNRSSSLNTSESISTTSSPSTQQSSSTSPSSKALNLLENTKLKLAKNRWVWRIAKIAAPVQLAILLVLCAACFFEPHCCDALNNYSMSLTPQLKYIRGPPPV</sequence>
<feature type="region of interest" description="Disordered" evidence="8">
    <location>
        <begin position="917"/>
        <end position="980"/>
    </location>
</feature>
<protein>
    <submittedName>
        <fullName evidence="10">Putative klarsicht</fullName>
    </submittedName>
</protein>
<proteinExistence type="evidence at transcript level"/>
<dbReference type="PANTHER" id="PTHR21524:SF5">
    <property type="entry name" value="SPECTRIN REPEAT CONTAINING NUCLEAR ENVELOPE PROTEIN 2"/>
    <property type="match status" value="1"/>
</dbReference>
<accession>U5EEL9</accession>
<feature type="compositionally biased region" description="Basic and acidic residues" evidence="8">
    <location>
        <begin position="462"/>
        <end position="472"/>
    </location>
</feature>
<keyword evidence="5 7" id="KW-0472">Membrane</keyword>
<evidence type="ECO:0000256" key="5">
    <source>
        <dbReference type="ARBA" id="ARBA00023136"/>
    </source>
</evidence>
<reference evidence="10" key="1">
    <citation type="journal article" date="2014" name="Insect Biochem. Mol. Biol.">
        <title>An insight into the sialome of the frog biting fly, Corethrella appendiculata.</title>
        <authorList>
            <person name="Ribeiro J.M.C."/>
            <person name="Chagas A.C."/>
            <person name="Pham V.M."/>
            <person name="Lounibos L.P."/>
            <person name="Calvo E."/>
        </authorList>
    </citation>
    <scope>NUCLEOTIDE SEQUENCE</scope>
    <source>
        <tissue evidence="10">Salivary glands</tissue>
    </source>
</reference>
<dbReference type="GO" id="GO:0019894">
    <property type="term" value="F:kinesin binding"/>
    <property type="evidence" value="ECO:0007669"/>
    <property type="project" value="TreeGrafter"/>
</dbReference>
<feature type="compositionally biased region" description="Low complexity" evidence="8">
    <location>
        <begin position="917"/>
        <end position="934"/>
    </location>
</feature>
<feature type="region of interest" description="Disordered" evidence="8">
    <location>
        <begin position="440"/>
        <end position="481"/>
    </location>
</feature>